<comment type="caution">
    <text evidence="6">The sequence shown here is derived from an EMBL/GenBank/DDBJ whole genome shotgun (WGS) entry which is preliminary data.</text>
</comment>
<feature type="chain" id="PRO_5041649875" evidence="5">
    <location>
        <begin position="28"/>
        <end position="423"/>
    </location>
</feature>
<dbReference type="EMBL" id="VTEU01000010">
    <property type="protein sequence ID" value="TYS55704.1"/>
    <property type="molecule type" value="Genomic_DNA"/>
</dbReference>
<gene>
    <name evidence="6" type="ORF">FZC74_18320</name>
</gene>
<accession>A0AA94WN84</accession>
<evidence type="ECO:0000313" key="6">
    <source>
        <dbReference type="EMBL" id="TYS55704.1"/>
    </source>
</evidence>
<dbReference type="Pfam" id="PF01297">
    <property type="entry name" value="ZnuA"/>
    <property type="match status" value="1"/>
</dbReference>
<dbReference type="InterPro" id="IPR050492">
    <property type="entry name" value="Bact_metal-bind_prot9"/>
</dbReference>
<proteinExistence type="inferred from homology"/>
<evidence type="ECO:0000256" key="5">
    <source>
        <dbReference type="SAM" id="SignalP"/>
    </source>
</evidence>
<evidence type="ECO:0000256" key="2">
    <source>
        <dbReference type="ARBA" id="ARBA00022729"/>
    </source>
</evidence>
<evidence type="ECO:0000256" key="1">
    <source>
        <dbReference type="ARBA" id="ARBA00022448"/>
    </source>
</evidence>
<dbReference type="PANTHER" id="PTHR42953:SF8">
    <property type="entry name" value="ZINT DOMAIN-CONTAINING PROTEIN"/>
    <property type="match status" value="1"/>
</dbReference>
<dbReference type="SUPFAM" id="SSF53807">
    <property type="entry name" value="Helical backbone' metal receptor"/>
    <property type="match status" value="1"/>
</dbReference>
<reference evidence="6 7" key="1">
    <citation type="submission" date="2019-08" db="EMBL/GenBank/DDBJ databases">
        <title>Bacillus genomes from the desert of Cuatro Cienegas, Coahuila.</title>
        <authorList>
            <person name="Olmedo-Alvarez G."/>
        </authorList>
    </citation>
    <scope>NUCLEOTIDE SEQUENCE [LARGE SCALE GENOMIC DNA]</scope>
    <source>
        <strain evidence="6 7">CH88_3T</strain>
    </source>
</reference>
<dbReference type="InterPro" id="IPR006128">
    <property type="entry name" value="Lipoprotein_PsaA-like"/>
</dbReference>
<protein>
    <submittedName>
        <fullName evidence="6">ABC transporter substrate-binding protein</fullName>
    </submittedName>
</protein>
<dbReference type="GO" id="GO:0046872">
    <property type="term" value="F:metal ion binding"/>
    <property type="evidence" value="ECO:0007669"/>
    <property type="project" value="InterPro"/>
</dbReference>
<dbReference type="AlphaFoldDB" id="A0AA94WN84"/>
<evidence type="ECO:0000256" key="3">
    <source>
        <dbReference type="RuleBase" id="RU003512"/>
    </source>
</evidence>
<dbReference type="PROSITE" id="PS51257">
    <property type="entry name" value="PROKAR_LIPOPROTEIN"/>
    <property type="match status" value="1"/>
</dbReference>
<evidence type="ECO:0000313" key="7">
    <source>
        <dbReference type="Proteomes" id="UP000323393"/>
    </source>
</evidence>
<dbReference type="GO" id="GO:0007155">
    <property type="term" value="P:cell adhesion"/>
    <property type="evidence" value="ECO:0007669"/>
    <property type="project" value="InterPro"/>
</dbReference>
<name>A0AA94WN84_9BACI</name>
<keyword evidence="2 5" id="KW-0732">Signal</keyword>
<feature type="region of interest" description="Disordered" evidence="4">
    <location>
        <begin position="116"/>
        <end position="257"/>
    </location>
</feature>
<dbReference type="PRINTS" id="PR00690">
    <property type="entry name" value="ADHESNFAMILY"/>
</dbReference>
<dbReference type="InterPro" id="IPR006127">
    <property type="entry name" value="ZnuA-like"/>
</dbReference>
<dbReference type="Gene3D" id="3.40.50.1980">
    <property type="entry name" value="Nitrogenase molybdenum iron protein domain"/>
    <property type="match status" value="3"/>
</dbReference>
<dbReference type="PRINTS" id="PR00691">
    <property type="entry name" value="ADHESINB"/>
</dbReference>
<dbReference type="GO" id="GO:0030001">
    <property type="term" value="P:metal ion transport"/>
    <property type="evidence" value="ECO:0007669"/>
    <property type="project" value="InterPro"/>
</dbReference>
<organism evidence="6 7">
    <name type="scientific">Sutcliffiella horikoshii</name>
    <dbReference type="NCBI Taxonomy" id="79883"/>
    <lineage>
        <taxon>Bacteria</taxon>
        <taxon>Bacillati</taxon>
        <taxon>Bacillota</taxon>
        <taxon>Bacilli</taxon>
        <taxon>Bacillales</taxon>
        <taxon>Bacillaceae</taxon>
        <taxon>Sutcliffiella</taxon>
    </lineage>
</organism>
<comment type="similarity">
    <text evidence="3">Belongs to the bacterial solute-binding protein 9 family.</text>
</comment>
<dbReference type="RefSeq" id="WP_148966922.1">
    <property type="nucleotide sequence ID" value="NZ_VTEU01000010.1"/>
</dbReference>
<feature type="compositionally biased region" description="Basic and acidic residues" evidence="4">
    <location>
        <begin position="118"/>
        <end position="230"/>
    </location>
</feature>
<dbReference type="InterPro" id="IPR006129">
    <property type="entry name" value="AdhesinB"/>
</dbReference>
<feature type="signal peptide" evidence="5">
    <location>
        <begin position="1"/>
        <end position="27"/>
    </location>
</feature>
<dbReference type="PANTHER" id="PTHR42953">
    <property type="entry name" value="HIGH-AFFINITY ZINC UPTAKE SYSTEM PROTEIN ZNUA-RELATED"/>
    <property type="match status" value="1"/>
</dbReference>
<feature type="compositionally biased region" description="Basic and acidic residues" evidence="4">
    <location>
        <begin position="237"/>
        <end position="252"/>
    </location>
</feature>
<evidence type="ECO:0000256" key="4">
    <source>
        <dbReference type="SAM" id="MobiDB-lite"/>
    </source>
</evidence>
<sequence length="423" mass="48254">MKTKSIFIAMMLVVFTFLVGCNSDNQASDGSEKLTVYTTIFPLEDFTKKIGGEHVDVKSVFPAGADAHTFEPSTKTMSEMASADAFIYTGVGVEGFADKAKGVLENEDVTIVAAGEGIELRGEEESHDEEAHEEEHDHEHDEEAHEEEHDHEHEEEAHEEEHDHEHEEEAHEEEHNHEHDEEAHEEEHDHEHEEGAHEEEHDHEHEEEAHEEEHHHEHEEEAHEEEHNHENEEEPGDEHGEDGHEGHDHSNGDPHVWLDPTLSITLAENVKNALVELKPEAKEDFEANFETLKADLEKLDTEFKDTVDSAKTNKILVSHAAYGYWENRYGLEQISVNGLSPTQEPSQKQLTEIINTAKENEIQYVIFDQNISGKIAEVVQDEIKAEALVLHNLEAATEKDVENEEDYFSLMRQNLETLKKALN</sequence>
<keyword evidence="1 3" id="KW-0813">Transport</keyword>
<dbReference type="Proteomes" id="UP000323393">
    <property type="component" value="Unassembled WGS sequence"/>
</dbReference>